<name>R7U048_CAPTE</name>
<gene>
    <name evidence="2" type="ORF">CAPTEDRAFT_188398</name>
</gene>
<dbReference type="InterPro" id="IPR027965">
    <property type="entry name" value="SPMIP10"/>
</dbReference>
<reference evidence="2 4" key="2">
    <citation type="journal article" date="2013" name="Nature">
        <title>Insights into bilaterian evolution from three spiralian genomes.</title>
        <authorList>
            <person name="Simakov O."/>
            <person name="Marletaz F."/>
            <person name="Cho S.J."/>
            <person name="Edsinger-Gonzales E."/>
            <person name="Havlak P."/>
            <person name="Hellsten U."/>
            <person name="Kuo D.H."/>
            <person name="Larsson T."/>
            <person name="Lv J."/>
            <person name="Arendt D."/>
            <person name="Savage R."/>
            <person name="Osoegawa K."/>
            <person name="de Jong P."/>
            <person name="Grimwood J."/>
            <person name="Chapman J.A."/>
            <person name="Shapiro H."/>
            <person name="Aerts A."/>
            <person name="Otillar R.P."/>
            <person name="Terry A.Y."/>
            <person name="Boore J.L."/>
            <person name="Grigoriev I.V."/>
            <person name="Lindberg D.R."/>
            <person name="Seaver E.C."/>
            <person name="Weisblat D.A."/>
            <person name="Putnam N.H."/>
            <person name="Rokhsar D.S."/>
        </authorList>
    </citation>
    <scope>NUCLEOTIDE SEQUENCE</scope>
    <source>
        <strain evidence="2 4">I ESC-2004</strain>
    </source>
</reference>
<dbReference type="PANTHER" id="PTHR35247">
    <property type="entry name" value="TESTIS-EXPRESSED PROTEIN 43"/>
    <property type="match status" value="1"/>
</dbReference>
<evidence type="ECO:0000313" key="3">
    <source>
        <dbReference type="EnsemblMetazoa" id="CapteP188398"/>
    </source>
</evidence>
<dbReference type="EMBL" id="AMQN01011278">
    <property type="status" value="NOT_ANNOTATED_CDS"/>
    <property type="molecule type" value="Genomic_DNA"/>
</dbReference>
<dbReference type="Pfam" id="PF14983">
    <property type="entry name" value="SPMIP10-like"/>
    <property type="match status" value="1"/>
</dbReference>
<proteinExistence type="predicted"/>
<dbReference type="OMA" id="PKITNNC"/>
<evidence type="ECO:0000313" key="4">
    <source>
        <dbReference type="Proteomes" id="UP000014760"/>
    </source>
</evidence>
<evidence type="ECO:0000256" key="1">
    <source>
        <dbReference type="SAM" id="MobiDB-lite"/>
    </source>
</evidence>
<protein>
    <submittedName>
        <fullName evidence="2 3">Uncharacterized protein</fullName>
    </submittedName>
</protein>
<dbReference type="AlphaFoldDB" id="R7U048"/>
<accession>R7U048</accession>
<dbReference type="OrthoDB" id="9972026at2759"/>
<dbReference type="EnsemblMetazoa" id="CapteT188398">
    <property type="protein sequence ID" value="CapteP188398"/>
    <property type="gene ID" value="CapteG188398"/>
</dbReference>
<sequence length="107" mass="12840">MVIKHNFSRVPHFSELHNIIPSREVQQWKTDMPNRRHLIENAEAGGIPHFEHDDSLYLEKREQMVYNAESRVRVEAKYTLPSRAEMIRQPFHHQNSKYQSSLMSRRD</sequence>
<dbReference type="HOGENOM" id="CLU_131594_1_0_1"/>
<dbReference type="PANTHER" id="PTHR35247:SF1">
    <property type="entry name" value="TESTIS-EXPRESSED PROTEIN 43"/>
    <property type="match status" value="1"/>
</dbReference>
<feature type="region of interest" description="Disordered" evidence="1">
    <location>
        <begin position="88"/>
        <end position="107"/>
    </location>
</feature>
<dbReference type="EMBL" id="KB308794">
    <property type="protein sequence ID" value="ELT96580.1"/>
    <property type="molecule type" value="Genomic_DNA"/>
</dbReference>
<reference evidence="3" key="3">
    <citation type="submission" date="2015-06" db="UniProtKB">
        <authorList>
            <consortium name="EnsemblMetazoa"/>
        </authorList>
    </citation>
    <scope>IDENTIFICATION</scope>
</reference>
<keyword evidence="4" id="KW-1185">Reference proteome</keyword>
<organism evidence="2">
    <name type="scientific">Capitella teleta</name>
    <name type="common">Polychaete worm</name>
    <dbReference type="NCBI Taxonomy" id="283909"/>
    <lineage>
        <taxon>Eukaryota</taxon>
        <taxon>Metazoa</taxon>
        <taxon>Spiralia</taxon>
        <taxon>Lophotrochozoa</taxon>
        <taxon>Annelida</taxon>
        <taxon>Polychaeta</taxon>
        <taxon>Sedentaria</taxon>
        <taxon>Scolecida</taxon>
        <taxon>Capitellidae</taxon>
        <taxon>Capitella</taxon>
    </lineage>
</organism>
<reference evidence="4" key="1">
    <citation type="submission" date="2012-12" db="EMBL/GenBank/DDBJ databases">
        <authorList>
            <person name="Hellsten U."/>
            <person name="Grimwood J."/>
            <person name="Chapman J.A."/>
            <person name="Shapiro H."/>
            <person name="Aerts A."/>
            <person name="Otillar R.P."/>
            <person name="Terry A.Y."/>
            <person name="Boore J.L."/>
            <person name="Simakov O."/>
            <person name="Marletaz F."/>
            <person name="Cho S.-J."/>
            <person name="Edsinger-Gonzales E."/>
            <person name="Havlak P."/>
            <person name="Kuo D.-H."/>
            <person name="Larsson T."/>
            <person name="Lv J."/>
            <person name="Arendt D."/>
            <person name="Savage R."/>
            <person name="Osoegawa K."/>
            <person name="de Jong P."/>
            <person name="Lindberg D.R."/>
            <person name="Seaver E.C."/>
            <person name="Weisblat D.A."/>
            <person name="Putnam N.H."/>
            <person name="Grigoriev I.V."/>
            <person name="Rokhsar D.S."/>
        </authorList>
    </citation>
    <scope>NUCLEOTIDE SEQUENCE</scope>
    <source>
        <strain evidence="4">I ESC-2004</strain>
    </source>
</reference>
<evidence type="ECO:0000313" key="2">
    <source>
        <dbReference type="EMBL" id="ELT96580.1"/>
    </source>
</evidence>
<dbReference type="Proteomes" id="UP000014760">
    <property type="component" value="Unassembled WGS sequence"/>
</dbReference>
<feature type="compositionally biased region" description="Polar residues" evidence="1">
    <location>
        <begin position="96"/>
        <end position="107"/>
    </location>
</feature>